<feature type="non-terminal residue" evidence="2">
    <location>
        <position position="110"/>
    </location>
</feature>
<reference evidence="2 3" key="2">
    <citation type="journal article" date="2013" name="Plant Cell Physiol.">
        <title>Rice Annotation Project Database (RAP-DB): an integrative and interactive database for rice genomics.</title>
        <authorList>
            <person name="Sakai H."/>
            <person name="Lee S.S."/>
            <person name="Tanaka T."/>
            <person name="Numa H."/>
            <person name="Kim J."/>
            <person name="Kawahara Y."/>
            <person name="Wakimoto H."/>
            <person name="Yang C.C."/>
            <person name="Iwamoto M."/>
            <person name="Abe T."/>
            <person name="Yamada Y."/>
            <person name="Muto A."/>
            <person name="Inokuchi H."/>
            <person name="Ikemura T."/>
            <person name="Matsumoto T."/>
            <person name="Sasaki T."/>
            <person name="Itoh T."/>
        </authorList>
    </citation>
    <scope>NUCLEOTIDE SEQUENCE [LARGE SCALE GENOMIC DNA]</scope>
    <source>
        <strain evidence="3">cv. Nipponbare</strain>
    </source>
</reference>
<dbReference type="Gramene" id="Os07t0654800-01">
    <property type="protein sequence ID" value="Os07t0654800-01"/>
    <property type="gene ID" value="Os07g0654800"/>
</dbReference>
<sequence>TVRANASACGLPPPTNNEGDGRRRRGAARRGEQLVATVPAGRRARGSRCGEGEGTIHAIPQCITSACPATFGSKQSTSELDGPLESRNALISLCHANFPFNACEPLQRLQ</sequence>
<reference evidence="2 3" key="3">
    <citation type="journal article" date="2013" name="Rice">
        <title>Improvement of the Oryza sativa Nipponbare reference genome using next generation sequence and optical map data.</title>
        <authorList>
            <person name="Kawahara Y."/>
            <person name="de la Bastide M."/>
            <person name="Hamilton J.P."/>
            <person name="Kanamori H."/>
            <person name="McCombie W.R."/>
            <person name="Ouyang S."/>
            <person name="Schwartz D.C."/>
            <person name="Tanaka T."/>
            <person name="Wu J."/>
            <person name="Zhou S."/>
            <person name="Childs K.L."/>
            <person name="Davidson R.M."/>
            <person name="Lin H."/>
            <person name="Quesada-Ocampo L."/>
            <person name="Vaillancourt B."/>
            <person name="Sakai H."/>
            <person name="Lee S.S."/>
            <person name="Kim J."/>
            <person name="Numa H."/>
            <person name="Itoh T."/>
            <person name="Buell C.R."/>
            <person name="Matsumoto T."/>
        </authorList>
    </citation>
    <scope>NUCLEOTIDE SEQUENCE [LARGE SCALE GENOMIC DNA]</scope>
    <source>
        <strain evidence="3">cv. Nipponbare</strain>
    </source>
</reference>
<dbReference type="PaxDb" id="39947-A0A0N7KNZ4"/>
<organism evidence="2 3">
    <name type="scientific">Oryza sativa subsp. japonica</name>
    <name type="common">Rice</name>
    <dbReference type="NCBI Taxonomy" id="39947"/>
    <lineage>
        <taxon>Eukaryota</taxon>
        <taxon>Viridiplantae</taxon>
        <taxon>Streptophyta</taxon>
        <taxon>Embryophyta</taxon>
        <taxon>Tracheophyta</taxon>
        <taxon>Spermatophyta</taxon>
        <taxon>Magnoliopsida</taxon>
        <taxon>Liliopsida</taxon>
        <taxon>Poales</taxon>
        <taxon>Poaceae</taxon>
        <taxon>BOP clade</taxon>
        <taxon>Oryzoideae</taxon>
        <taxon>Oryzeae</taxon>
        <taxon>Oryzinae</taxon>
        <taxon>Oryza</taxon>
        <taxon>Oryza sativa</taxon>
    </lineage>
</organism>
<dbReference type="EMBL" id="AP014963">
    <property type="protein sequence ID" value="BAT02986.1"/>
    <property type="molecule type" value="Genomic_DNA"/>
</dbReference>
<dbReference type="AlphaFoldDB" id="A0A0N7KNZ4"/>
<dbReference type="Proteomes" id="UP000059680">
    <property type="component" value="Chromosome 7"/>
</dbReference>
<dbReference type="InParanoid" id="A0A0N7KNZ4"/>
<proteinExistence type="predicted"/>
<accession>A0A0N7KNZ4</accession>
<keyword evidence="3" id="KW-1185">Reference proteome</keyword>
<feature type="region of interest" description="Disordered" evidence="1">
    <location>
        <begin position="1"/>
        <end position="31"/>
    </location>
</feature>
<gene>
    <name evidence="2" type="ordered locus">Os07g0654800</name>
    <name evidence="2" type="ORF">OSNPB_070654800</name>
</gene>
<evidence type="ECO:0000256" key="1">
    <source>
        <dbReference type="SAM" id="MobiDB-lite"/>
    </source>
</evidence>
<evidence type="ECO:0000313" key="3">
    <source>
        <dbReference type="Proteomes" id="UP000059680"/>
    </source>
</evidence>
<reference evidence="3" key="1">
    <citation type="journal article" date="2005" name="Nature">
        <title>The map-based sequence of the rice genome.</title>
        <authorList>
            <consortium name="International rice genome sequencing project (IRGSP)"/>
            <person name="Matsumoto T."/>
            <person name="Wu J."/>
            <person name="Kanamori H."/>
            <person name="Katayose Y."/>
            <person name="Fujisawa M."/>
            <person name="Namiki N."/>
            <person name="Mizuno H."/>
            <person name="Yamamoto K."/>
            <person name="Antonio B.A."/>
            <person name="Baba T."/>
            <person name="Sakata K."/>
            <person name="Nagamura Y."/>
            <person name="Aoki H."/>
            <person name="Arikawa K."/>
            <person name="Arita K."/>
            <person name="Bito T."/>
            <person name="Chiden Y."/>
            <person name="Fujitsuka N."/>
            <person name="Fukunaka R."/>
            <person name="Hamada M."/>
            <person name="Harada C."/>
            <person name="Hayashi A."/>
            <person name="Hijishita S."/>
            <person name="Honda M."/>
            <person name="Hosokawa S."/>
            <person name="Ichikawa Y."/>
            <person name="Idonuma A."/>
            <person name="Iijima M."/>
            <person name="Ikeda M."/>
            <person name="Ikeno M."/>
            <person name="Ito K."/>
            <person name="Ito S."/>
            <person name="Ito T."/>
            <person name="Ito Y."/>
            <person name="Ito Y."/>
            <person name="Iwabuchi A."/>
            <person name="Kamiya K."/>
            <person name="Karasawa W."/>
            <person name="Kurita K."/>
            <person name="Katagiri S."/>
            <person name="Kikuta A."/>
            <person name="Kobayashi H."/>
            <person name="Kobayashi N."/>
            <person name="Machita K."/>
            <person name="Maehara T."/>
            <person name="Masukawa M."/>
            <person name="Mizubayashi T."/>
            <person name="Mukai Y."/>
            <person name="Nagasaki H."/>
            <person name="Nagata Y."/>
            <person name="Naito S."/>
            <person name="Nakashima M."/>
            <person name="Nakama Y."/>
            <person name="Nakamichi Y."/>
            <person name="Nakamura M."/>
            <person name="Meguro A."/>
            <person name="Negishi M."/>
            <person name="Ohta I."/>
            <person name="Ohta T."/>
            <person name="Okamoto M."/>
            <person name="Ono N."/>
            <person name="Saji S."/>
            <person name="Sakaguchi M."/>
            <person name="Sakai K."/>
            <person name="Shibata M."/>
            <person name="Shimokawa T."/>
            <person name="Song J."/>
            <person name="Takazaki Y."/>
            <person name="Terasawa K."/>
            <person name="Tsugane M."/>
            <person name="Tsuji K."/>
            <person name="Ueda S."/>
            <person name="Waki K."/>
            <person name="Yamagata H."/>
            <person name="Yamamoto M."/>
            <person name="Yamamoto S."/>
            <person name="Yamane H."/>
            <person name="Yoshiki S."/>
            <person name="Yoshihara R."/>
            <person name="Yukawa K."/>
            <person name="Zhong H."/>
            <person name="Yano M."/>
            <person name="Yuan Q."/>
            <person name="Ouyang S."/>
            <person name="Liu J."/>
            <person name="Jones K.M."/>
            <person name="Gansberger K."/>
            <person name="Moffat K."/>
            <person name="Hill J."/>
            <person name="Bera J."/>
            <person name="Fadrosh D."/>
            <person name="Jin S."/>
            <person name="Johri S."/>
            <person name="Kim M."/>
            <person name="Overton L."/>
            <person name="Reardon M."/>
            <person name="Tsitrin T."/>
            <person name="Vuong H."/>
            <person name="Weaver B."/>
            <person name="Ciecko A."/>
            <person name="Tallon L."/>
            <person name="Jackson J."/>
            <person name="Pai G."/>
            <person name="Aken S.V."/>
            <person name="Utterback T."/>
            <person name="Reidmuller S."/>
            <person name="Feldblyum T."/>
            <person name="Hsiao J."/>
            <person name="Zismann V."/>
            <person name="Iobst S."/>
            <person name="de Vazeille A.R."/>
            <person name="Buell C.R."/>
            <person name="Ying K."/>
            <person name="Li Y."/>
            <person name="Lu T."/>
            <person name="Huang Y."/>
            <person name="Zhao Q."/>
            <person name="Feng Q."/>
            <person name="Zhang L."/>
            <person name="Zhu J."/>
            <person name="Weng Q."/>
            <person name="Mu J."/>
            <person name="Lu Y."/>
            <person name="Fan D."/>
            <person name="Liu Y."/>
            <person name="Guan J."/>
            <person name="Zhang Y."/>
            <person name="Yu S."/>
            <person name="Liu X."/>
            <person name="Zhang Y."/>
            <person name="Hong G."/>
            <person name="Han B."/>
            <person name="Choisne N."/>
            <person name="Demange N."/>
            <person name="Orjeda G."/>
            <person name="Samain S."/>
            <person name="Cattolico L."/>
            <person name="Pelletier E."/>
            <person name="Couloux A."/>
            <person name="Segurens B."/>
            <person name="Wincker P."/>
            <person name="D'Hont A."/>
            <person name="Scarpelli C."/>
            <person name="Weissenbach J."/>
            <person name="Salanoubat M."/>
            <person name="Quetier F."/>
            <person name="Yu Y."/>
            <person name="Kim H.R."/>
            <person name="Rambo T."/>
            <person name="Currie J."/>
            <person name="Collura K."/>
            <person name="Luo M."/>
            <person name="Yang T."/>
            <person name="Ammiraju J.S.S."/>
            <person name="Engler F."/>
            <person name="Soderlund C."/>
            <person name="Wing R.A."/>
            <person name="Palmer L.E."/>
            <person name="de la Bastide M."/>
            <person name="Spiegel L."/>
            <person name="Nascimento L."/>
            <person name="Zutavern T."/>
            <person name="O'Shaughnessy A."/>
            <person name="Dike S."/>
            <person name="Dedhia N."/>
            <person name="Preston R."/>
            <person name="Balija V."/>
            <person name="McCombie W.R."/>
            <person name="Chow T."/>
            <person name="Chen H."/>
            <person name="Chung M."/>
            <person name="Chen C."/>
            <person name="Shaw J."/>
            <person name="Wu H."/>
            <person name="Hsiao K."/>
            <person name="Chao Y."/>
            <person name="Chu M."/>
            <person name="Cheng C."/>
            <person name="Hour A."/>
            <person name="Lee P."/>
            <person name="Lin S."/>
            <person name="Lin Y."/>
            <person name="Liou J."/>
            <person name="Liu S."/>
            <person name="Hsing Y."/>
            <person name="Raghuvanshi S."/>
            <person name="Mohanty A."/>
            <person name="Bharti A.K."/>
            <person name="Gaur A."/>
            <person name="Gupta V."/>
            <person name="Kumar D."/>
            <person name="Ravi V."/>
            <person name="Vij S."/>
            <person name="Kapur A."/>
            <person name="Khurana P."/>
            <person name="Khurana P."/>
            <person name="Khurana J.P."/>
            <person name="Tyagi A.K."/>
            <person name="Gaikwad K."/>
            <person name="Singh A."/>
            <person name="Dalal V."/>
            <person name="Srivastava S."/>
            <person name="Dixit A."/>
            <person name="Pal A.K."/>
            <person name="Ghazi I.A."/>
            <person name="Yadav M."/>
            <person name="Pandit A."/>
            <person name="Bhargava A."/>
            <person name="Sureshbabu K."/>
            <person name="Batra K."/>
            <person name="Sharma T.R."/>
            <person name="Mohapatra T."/>
            <person name="Singh N.K."/>
            <person name="Messing J."/>
            <person name="Nelson A.B."/>
            <person name="Fuks G."/>
            <person name="Kavchok S."/>
            <person name="Keizer G."/>
            <person name="Linton E."/>
            <person name="Llaca V."/>
            <person name="Song R."/>
            <person name="Tanyolac B."/>
            <person name="Young S."/>
            <person name="Ho-Il K."/>
            <person name="Hahn J.H."/>
            <person name="Sangsakoo G."/>
            <person name="Vanavichit A."/>
            <person name="de Mattos Luiz.A.T."/>
            <person name="Zimmer P.D."/>
            <person name="Malone G."/>
            <person name="Dellagostin O."/>
            <person name="de Oliveira A.C."/>
            <person name="Bevan M."/>
            <person name="Bancroft I."/>
            <person name="Minx P."/>
            <person name="Cordum H."/>
            <person name="Wilson R."/>
            <person name="Cheng Z."/>
            <person name="Jin W."/>
            <person name="Jiang J."/>
            <person name="Leong S.A."/>
            <person name="Iwama H."/>
            <person name="Gojobori T."/>
            <person name="Itoh T."/>
            <person name="Niimura Y."/>
            <person name="Fujii Y."/>
            <person name="Habara T."/>
            <person name="Sakai H."/>
            <person name="Sato Y."/>
            <person name="Wilson G."/>
            <person name="Kumar K."/>
            <person name="McCouch S."/>
            <person name="Juretic N."/>
            <person name="Hoen D."/>
            <person name="Wright S."/>
            <person name="Bruskiewich R."/>
            <person name="Bureau T."/>
            <person name="Miyao A."/>
            <person name="Hirochika H."/>
            <person name="Nishikawa T."/>
            <person name="Kadowaki K."/>
            <person name="Sugiura M."/>
            <person name="Burr B."/>
            <person name="Sasaki T."/>
        </authorList>
    </citation>
    <scope>NUCLEOTIDE SEQUENCE [LARGE SCALE GENOMIC DNA]</scope>
    <source>
        <strain evidence="3">cv. Nipponbare</strain>
    </source>
</reference>
<protein>
    <submittedName>
        <fullName evidence="2">Os07g0654800 protein</fullName>
    </submittedName>
</protein>
<evidence type="ECO:0000313" key="2">
    <source>
        <dbReference type="EMBL" id="BAT02986.1"/>
    </source>
</evidence>
<name>A0A0N7KNZ4_ORYSJ</name>